<dbReference type="eggNOG" id="ENOG502R76X">
    <property type="taxonomic scope" value="Eukaryota"/>
</dbReference>
<organism evidence="3 4">
    <name type="scientific">Magnaporthiopsis poae (strain ATCC 64411 / 73-15)</name>
    <name type="common">Kentucky bluegrass fungus</name>
    <name type="synonym">Magnaporthe poae</name>
    <dbReference type="NCBI Taxonomy" id="644358"/>
    <lineage>
        <taxon>Eukaryota</taxon>
        <taxon>Fungi</taxon>
        <taxon>Dikarya</taxon>
        <taxon>Ascomycota</taxon>
        <taxon>Pezizomycotina</taxon>
        <taxon>Sordariomycetes</taxon>
        <taxon>Sordariomycetidae</taxon>
        <taxon>Magnaporthales</taxon>
        <taxon>Magnaporthaceae</taxon>
        <taxon>Magnaporthiopsis</taxon>
    </lineage>
</organism>
<dbReference type="EMBL" id="ADBL01002156">
    <property type="status" value="NOT_ANNOTATED_CDS"/>
    <property type="molecule type" value="Genomic_DNA"/>
</dbReference>
<dbReference type="OrthoDB" id="10419798at2759"/>
<sequence>MGDVAGWLRFVLMGFAEKMVMEDMSGVGKCGTSESMGATVDDLIRHAMETRQAMRETTAPRVPRSRSRASRPDGGSDNTHRAFDGCLARDMVNFSCIALVTVCVLSGPEFLLLLNVSSADGWSKTLGLAWSATKKSKRCQQTA</sequence>
<evidence type="ECO:0000313" key="3">
    <source>
        <dbReference type="EnsemblFungi" id="MAPG_08847T0"/>
    </source>
</evidence>
<dbReference type="Proteomes" id="UP000011715">
    <property type="component" value="Unassembled WGS sequence"/>
</dbReference>
<evidence type="ECO:0000256" key="1">
    <source>
        <dbReference type="SAM" id="MobiDB-lite"/>
    </source>
</evidence>
<reference evidence="3" key="5">
    <citation type="submission" date="2015-06" db="UniProtKB">
        <authorList>
            <consortium name="EnsemblFungi"/>
        </authorList>
    </citation>
    <scope>IDENTIFICATION</scope>
    <source>
        <strain evidence="3">ATCC 64411</strain>
    </source>
</reference>
<dbReference type="EMBL" id="GL876973">
    <property type="protein sequence ID" value="KLU89878.1"/>
    <property type="molecule type" value="Genomic_DNA"/>
</dbReference>
<dbReference type="VEuPathDB" id="FungiDB:MAPG_08847"/>
<reference evidence="2" key="3">
    <citation type="submission" date="2011-03" db="EMBL/GenBank/DDBJ databases">
        <title>Annotation of Magnaporthe poae ATCC 64411.</title>
        <authorList>
            <person name="Ma L.-J."/>
            <person name="Dead R."/>
            <person name="Young S.K."/>
            <person name="Zeng Q."/>
            <person name="Gargeya S."/>
            <person name="Fitzgerald M."/>
            <person name="Haas B."/>
            <person name="Abouelleil A."/>
            <person name="Alvarado L."/>
            <person name="Arachchi H.M."/>
            <person name="Berlin A."/>
            <person name="Brown A."/>
            <person name="Chapman S.B."/>
            <person name="Chen Z."/>
            <person name="Dunbar C."/>
            <person name="Freedman E."/>
            <person name="Gearin G."/>
            <person name="Gellesch M."/>
            <person name="Goldberg J."/>
            <person name="Griggs A."/>
            <person name="Gujja S."/>
            <person name="Heiman D."/>
            <person name="Howarth C."/>
            <person name="Larson L."/>
            <person name="Lui A."/>
            <person name="MacDonald P.J.P."/>
            <person name="Mehta T."/>
            <person name="Montmayeur A."/>
            <person name="Murphy C."/>
            <person name="Neiman D."/>
            <person name="Pearson M."/>
            <person name="Priest M."/>
            <person name="Roberts A."/>
            <person name="Saif S."/>
            <person name="Shea T."/>
            <person name="Shenoy N."/>
            <person name="Sisk P."/>
            <person name="Stolte C."/>
            <person name="Sykes S."/>
            <person name="Yandava C."/>
            <person name="Wortman J."/>
            <person name="Nusbaum C."/>
            <person name="Birren B."/>
        </authorList>
    </citation>
    <scope>NUCLEOTIDE SEQUENCE</scope>
    <source>
        <strain evidence="2">ATCC 64411</strain>
    </source>
</reference>
<gene>
    <name evidence="2" type="ORF">MAPG_08847</name>
</gene>
<evidence type="ECO:0000313" key="4">
    <source>
        <dbReference type="Proteomes" id="UP000011715"/>
    </source>
</evidence>
<proteinExistence type="predicted"/>
<protein>
    <submittedName>
        <fullName evidence="2 3">Uncharacterized protein</fullName>
    </submittedName>
</protein>
<keyword evidence="4" id="KW-1185">Reference proteome</keyword>
<reference evidence="4" key="2">
    <citation type="submission" date="2010-05" db="EMBL/GenBank/DDBJ databases">
        <title>The genome sequence of Magnaporthe poae strain ATCC 64411.</title>
        <authorList>
            <person name="Ma L.-J."/>
            <person name="Dead R."/>
            <person name="Young S."/>
            <person name="Zeng Q."/>
            <person name="Koehrsen M."/>
            <person name="Alvarado L."/>
            <person name="Berlin A."/>
            <person name="Chapman S.B."/>
            <person name="Chen Z."/>
            <person name="Freedman E."/>
            <person name="Gellesch M."/>
            <person name="Goldberg J."/>
            <person name="Griggs A."/>
            <person name="Gujja S."/>
            <person name="Heilman E.R."/>
            <person name="Heiman D."/>
            <person name="Hepburn T."/>
            <person name="Howarth C."/>
            <person name="Jen D."/>
            <person name="Larson L."/>
            <person name="Mehta T."/>
            <person name="Neiman D."/>
            <person name="Pearson M."/>
            <person name="Roberts A."/>
            <person name="Saif S."/>
            <person name="Shea T."/>
            <person name="Shenoy N."/>
            <person name="Sisk P."/>
            <person name="Stolte C."/>
            <person name="Sykes S."/>
            <person name="Walk T."/>
            <person name="White J."/>
            <person name="Yandava C."/>
            <person name="Haas B."/>
            <person name="Nusbaum C."/>
            <person name="Birren B."/>
        </authorList>
    </citation>
    <scope>NUCLEOTIDE SEQUENCE [LARGE SCALE GENOMIC DNA]</scope>
    <source>
        <strain evidence="4">ATCC 64411 / 73-15</strain>
    </source>
</reference>
<feature type="region of interest" description="Disordered" evidence="1">
    <location>
        <begin position="52"/>
        <end position="77"/>
    </location>
</feature>
<evidence type="ECO:0000313" key="2">
    <source>
        <dbReference type="EMBL" id="KLU89878.1"/>
    </source>
</evidence>
<dbReference type="AlphaFoldDB" id="A0A0C4E8E7"/>
<name>A0A0C4E8E7_MAGP6</name>
<reference evidence="3" key="4">
    <citation type="journal article" date="2015" name="G3 (Bethesda)">
        <title>Genome sequences of three phytopathogenic species of the Magnaporthaceae family of fungi.</title>
        <authorList>
            <person name="Okagaki L.H."/>
            <person name="Nunes C.C."/>
            <person name="Sailsbery J."/>
            <person name="Clay B."/>
            <person name="Brown D."/>
            <person name="John T."/>
            <person name="Oh Y."/>
            <person name="Young N."/>
            <person name="Fitzgerald M."/>
            <person name="Haas B.J."/>
            <person name="Zeng Q."/>
            <person name="Young S."/>
            <person name="Adiconis X."/>
            <person name="Fan L."/>
            <person name="Levin J.Z."/>
            <person name="Mitchell T.K."/>
            <person name="Okubara P.A."/>
            <person name="Farman M.L."/>
            <person name="Kohn L.M."/>
            <person name="Birren B."/>
            <person name="Ma L.-J."/>
            <person name="Dean R.A."/>
        </authorList>
    </citation>
    <scope>NUCLEOTIDE SEQUENCE</scope>
    <source>
        <strain evidence="3">ATCC 64411 / 73-15</strain>
    </source>
</reference>
<dbReference type="EnsemblFungi" id="MAPG_08847T0">
    <property type="protein sequence ID" value="MAPG_08847T0"/>
    <property type="gene ID" value="MAPG_08847"/>
</dbReference>
<reference evidence="2" key="1">
    <citation type="submission" date="2010-05" db="EMBL/GenBank/DDBJ databases">
        <title>The Genome Sequence of Magnaporthe poae strain ATCC 64411.</title>
        <authorList>
            <consortium name="The Broad Institute Genome Sequencing Platform"/>
            <consortium name="Broad Institute Genome Sequencing Center for Infectious Disease"/>
            <person name="Ma L.-J."/>
            <person name="Dead R."/>
            <person name="Young S."/>
            <person name="Zeng Q."/>
            <person name="Koehrsen M."/>
            <person name="Alvarado L."/>
            <person name="Berlin A."/>
            <person name="Chapman S.B."/>
            <person name="Chen Z."/>
            <person name="Freedman E."/>
            <person name="Gellesch M."/>
            <person name="Goldberg J."/>
            <person name="Griggs A."/>
            <person name="Gujja S."/>
            <person name="Heilman E.R."/>
            <person name="Heiman D."/>
            <person name="Hepburn T."/>
            <person name="Howarth C."/>
            <person name="Jen D."/>
            <person name="Larson L."/>
            <person name="Mehta T."/>
            <person name="Neiman D."/>
            <person name="Pearson M."/>
            <person name="Roberts A."/>
            <person name="Saif S."/>
            <person name="Shea T."/>
            <person name="Shenoy N."/>
            <person name="Sisk P."/>
            <person name="Stolte C."/>
            <person name="Sykes S."/>
            <person name="Walk T."/>
            <person name="White J."/>
            <person name="Yandava C."/>
            <person name="Haas B."/>
            <person name="Nusbaum C."/>
            <person name="Birren B."/>
        </authorList>
    </citation>
    <scope>NUCLEOTIDE SEQUENCE</scope>
    <source>
        <strain evidence="2">ATCC 64411</strain>
    </source>
</reference>
<accession>A0A0C4E8E7</accession>